<sequence>MGHLDEIEELTRNRGSDILISNLRTKGSFHKKHCEALDLAGLGEHVLVRKEDDLEVLVFAALSHLIVAKELLLEIKKEMENDQRLFYQFRLDNASREENKLLPAFPHCFSTFLLVLGYERMFLAKHVRFHNRIAFSNKNRPETKTFSEINEVNSFNLRAIQSKSLKSLYDVEGLNLDPSSKIDALPDIYAENYIQDEIKLLKEPEKKCEGAKIVVFVKTSRKIGDAVSRFKKQALP</sequence>
<evidence type="ECO:0000313" key="2">
    <source>
        <dbReference type="Proteomes" id="UP001158576"/>
    </source>
</evidence>
<dbReference type="EMBL" id="OU015566">
    <property type="protein sequence ID" value="CAG5105070.1"/>
    <property type="molecule type" value="Genomic_DNA"/>
</dbReference>
<gene>
    <name evidence="1" type="ORF">OKIOD_LOCUS10572</name>
</gene>
<protein>
    <submittedName>
        <fullName evidence="1">Oidioi.mRNA.OKI2018_I69.chr1.g1807.t1.cds</fullName>
    </submittedName>
</protein>
<proteinExistence type="predicted"/>
<organism evidence="1 2">
    <name type="scientific">Oikopleura dioica</name>
    <name type="common">Tunicate</name>
    <dbReference type="NCBI Taxonomy" id="34765"/>
    <lineage>
        <taxon>Eukaryota</taxon>
        <taxon>Metazoa</taxon>
        <taxon>Chordata</taxon>
        <taxon>Tunicata</taxon>
        <taxon>Appendicularia</taxon>
        <taxon>Copelata</taxon>
        <taxon>Oikopleuridae</taxon>
        <taxon>Oikopleura</taxon>
    </lineage>
</organism>
<name>A0ABN7SW08_OIKDI</name>
<evidence type="ECO:0000313" key="1">
    <source>
        <dbReference type="EMBL" id="CAG5105070.1"/>
    </source>
</evidence>
<dbReference type="Proteomes" id="UP001158576">
    <property type="component" value="Chromosome 1"/>
</dbReference>
<accession>A0ABN7SW08</accession>
<reference evidence="1 2" key="1">
    <citation type="submission" date="2021-04" db="EMBL/GenBank/DDBJ databases">
        <authorList>
            <person name="Bliznina A."/>
        </authorList>
    </citation>
    <scope>NUCLEOTIDE SEQUENCE [LARGE SCALE GENOMIC DNA]</scope>
</reference>
<keyword evidence="2" id="KW-1185">Reference proteome</keyword>